<protein>
    <recommendedName>
        <fullName evidence="4">Outer membrane protein</fullName>
    </recommendedName>
</protein>
<keyword evidence="3" id="KW-1185">Reference proteome</keyword>
<organism evidence="2 3">
    <name type="scientific">Nautilia profundicola (strain ATCC BAA-1463 / DSM 18972 / AmH)</name>
    <dbReference type="NCBI Taxonomy" id="598659"/>
    <lineage>
        <taxon>Bacteria</taxon>
        <taxon>Pseudomonadati</taxon>
        <taxon>Campylobacterota</taxon>
        <taxon>Epsilonproteobacteria</taxon>
        <taxon>Nautiliales</taxon>
        <taxon>Nautiliaceae</taxon>
        <taxon>Nautilia</taxon>
    </lineage>
</organism>
<feature type="signal peptide" evidence="1">
    <location>
        <begin position="1"/>
        <end position="19"/>
    </location>
</feature>
<evidence type="ECO:0000256" key="1">
    <source>
        <dbReference type="SAM" id="SignalP"/>
    </source>
</evidence>
<feature type="chain" id="PRO_5002886275" description="Outer membrane protein" evidence="1">
    <location>
        <begin position="20"/>
        <end position="267"/>
    </location>
</feature>
<dbReference type="HOGENOM" id="CLU_1041434_0_0_7"/>
<dbReference type="OrthoDB" id="11310at2"/>
<dbReference type="InterPro" id="IPR026387">
    <property type="entry name" value="OMP_w_GlyGly"/>
</dbReference>
<evidence type="ECO:0000313" key="3">
    <source>
        <dbReference type="Proteomes" id="UP000000448"/>
    </source>
</evidence>
<evidence type="ECO:0000313" key="2">
    <source>
        <dbReference type="EMBL" id="ACM93648.1"/>
    </source>
</evidence>
<dbReference type="Proteomes" id="UP000000448">
    <property type="component" value="Chromosome"/>
</dbReference>
<dbReference type="KEGG" id="nam:NAMH_0141"/>
<dbReference type="AlphaFoldDB" id="B9L7H0"/>
<dbReference type="NCBIfam" id="TIGR04219">
    <property type="entry name" value="OMP_w_GlyGly"/>
    <property type="match status" value="1"/>
</dbReference>
<dbReference type="RefSeq" id="WP_015902700.1">
    <property type="nucleotide sequence ID" value="NC_012115.1"/>
</dbReference>
<accession>B9L7H0</accession>
<name>B9L7H0_NAUPA</name>
<gene>
    <name evidence="2" type="ordered locus">NAMH_0141</name>
</gene>
<dbReference type="EMBL" id="CP001279">
    <property type="protein sequence ID" value="ACM93648.1"/>
    <property type="molecule type" value="Genomic_DNA"/>
</dbReference>
<reference evidence="2 3" key="1">
    <citation type="journal article" date="2009" name="PLoS Genet.">
        <title>Adaptations to submarine hydrothermal environments exemplified by the genome of Nautilia profundicola.</title>
        <authorList>
            <person name="Campbell B.J."/>
            <person name="Smith J.L."/>
            <person name="Hanson T.E."/>
            <person name="Klotz M.G."/>
            <person name="Stein L.Y."/>
            <person name="Lee C.K."/>
            <person name="Wu D."/>
            <person name="Robinson J.M."/>
            <person name="Khouri H.M."/>
            <person name="Eisen J.A."/>
            <person name="Cary S.C."/>
        </authorList>
    </citation>
    <scope>NUCLEOTIDE SEQUENCE [LARGE SCALE GENOMIC DNA]</scope>
    <source>
        <strain evidence="3">ATCC BAA-1463 / DSM 18972 / AmH</strain>
    </source>
</reference>
<evidence type="ECO:0008006" key="4">
    <source>
        <dbReference type="Google" id="ProtNLM"/>
    </source>
</evidence>
<keyword evidence="1" id="KW-0732">Signal</keyword>
<dbReference type="STRING" id="598659.NAMH_0141"/>
<sequence>MKKLSIALITAGLVSFASADLLSISAGAGYEQQNISGYVKLNSTINYFNNSSAETDGNTNTGNFGLQDEKNPYFWVKLIYPVPLFPNVKFQYTKYDTSGHSNYIAGNVEIFGDVSIPTAITNASTTQTIDSYDFTFFYEFKPVVADFEAGFGLDIWKGHTKIYGTGGGITKTWIDNDWDVILPYLYGHVETMKIFGFSVIGDVKWAKAGDNHHYDYQGAVKYTIDVPGPVNPFIKLGYRYKEAYGVDGDNETLLKYKGAFLEIGAKF</sequence>
<proteinExistence type="predicted"/>